<dbReference type="CDD" id="cd03888">
    <property type="entry name" value="M20_PepV"/>
    <property type="match status" value="1"/>
</dbReference>
<dbReference type="Gene3D" id="3.40.630.10">
    <property type="entry name" value="Zn peptidases"/>
    <property type="match status" value="1"/>
</dbReference>
<dbReference type="PANTHER" id="PTHR43808:SF31">
    <property type="entry name" value="N-ACETYL-L-CITRULLINE DEACETYLASE"/>
    <property type="match status" value="1"/>
</dbReference>
<sequence>MDWLQMAKARKQELIQELQQLIQIESVKDENNFSDIIPFGAGPKAALDFMLQKGIEQGMTTKNIDNMAGHIEMGQGEELIGVLCHVDVVPAGDVASWTYPPFTGQVADGKLFGRGAIDDKGPTMAAWMAMKLIHDAKIPLNKRVRMIIGTDEESGFQCVTRYFEKEEMPTIGFAPDADFPLINAEKGIAHLTFTSKEKPSSDEQLLTFYAGKRTNMVPDEATATLKYAENSTSENFQKYLKENQVEGTLTETDNGIIIVVKGKSAHAMEPEKGRNAAVYLAKFLQNVLTTEQSKSFVDFIVRVFDKDHFGTALDLNFEDAMSGPTTFNPGIVKFDKHGASIEVSMRYSVSYPFEEKITRAQLLLQGEVFTLDVVSNSNPHYVSEEDELIQTLLQVYRKYSDDYSKPLSTGGGTYARVMKKGVAFGMLFPGEPDVAHQADEFVDIEKLIKATAIYAEAIVKLATN</sequence>
<keyword evidence="4" id="KW-0479">Metal-binding</keyword>
<protein>
    <submittedName>
        <fullName evidence="10">Dipeptidase PepV</fullName>
    </submittedName>
</protein>
<dbReference type="EMBL" id="JACSPZ010000005">
    <property type="protein sequence ID" value="MBD8037552.1"/>
    <property type="molecule type" value="Genomic_DNA"/>
</dbReference>
<evidence type="ECO:0000313" key="10">
    <source>
        <dbReference type="EMBL" id="MBD8037552.1"/>
    </source>
</evidence>
<keyword evidence="3" id="KW-0645">Protease</keyword>
<evidence type="ECO:0000256" key="2">
    <source>
        <dbReference type="ARBA" id="ARBA00006247"/>
    </source>
</evidence>
<dbReference type="InterPro" id="IPR010964">
    <property type="entry name" value="M20A_pepV-rel"/>
</dbReference>
<feature type="domain" description="Peptidase M20 dimerisation" evidence="9">
    <location>
        <begin position="257"/>
        <end position="333"/>
    </location>
</feature>
<gene>
    <name evidence="10" type="primary">pepV</name>
    <name evidence="10" type="ORF">H9635_12430</name>
</gene>
<reference evidence="10 11" key="1">
    <citation type="submission" date="2020-08" db="EMBL/GenBank/DDBJ databases">
        <title>A Genomic Blueprint of the Chicken Gut Microbiome.</title>
        <authorList>
            <person name="Gilroy R."/>
            <person name="Ravi A."/>
            <person name="Getino M."/>
            <person name="Pursley I."/>
            <person name="Horton D.L."/>
            <person name="Alikhan N.-F."/>
            <person name="Baker D."/>
            <person name="Gharbi K."/>
            <person name="Hall N."/>
            <person name="Watson M."/>
            <person name="Adriaenssens E.M."/>
            <person name="Foster-Nyarko E."/>
            <person name="Jarju S."/>
            <person name="Secka A."/>
            <person name="Antonio M."/>
            <person name="Oren A."/>
            <person name="Chaudhuri R."/>
            <person name="La Ragione R.M."/>
            <person name="Hildebrand F."/>
            <person name="Pallen M.J."/>
        </authorList>
    </citation>
    <scope>NUCLEOTIDE SEQUENCE [LARGE SCALE GENOMIC DNA]</scope>
    <source>
        <strain evidence="10 11">A46</strain>
    </source>
</reference>
<evidence type="ECO:0000256" key="4">
    <source>
        <dbReference type="ARBA" id="ARBA00022723"/>
    </source>
</evidence>
<evidence type="ECO:0000256" key="7">
    <source>
        <dbReference type="ARBA" id="ARBA00022997"/>
    </source>
</evidence>
<dbReference type="InterPro" id="IPR002933">
    <property type="entry name" value="Peptidase_M20"/>
</dbReference>
<organism evidence="10 11">
    <name type="scientific">Solibacillus faecavium</name>
    <dbReference type="NCBI Taxonomy" id="2762221"/>
    <lineage>
        <taxon>Bacteria</taxon>
        <taxon>Bacillati</taxon>
        <taxon>Bacillota</taxon>
        <taxon>Bacilli</taxon>
        <taxon>Bacillales</taxon>
        <taxon>Caryophanaceae</taxon>
        <taxon>Solibacillus</taxon>
    </lineage>
</organism>
<dbReference type="PANTHER" id="PTHR43808">
    <property type="entry name" value="ACETYLORNITHINE DEACETYLASE"/>
    <property type="match status" value="1"/>
</dbReference>
<evidence type="ECO:0000256" key="8">
    <source>
        <dbReference type="ARBA" id="ARBA00023049"/>
    </source>
</evidence>
<dbReference type="Gene3D" id="3.30.70.360">
    <property type="match status" value="2"/>
</dbReference>
<dbReference type="SUPFAM" id="SSF55031">
    <property type="entry name" value="Bacterial exopeptidase dimerisation domain"/>
    <property type="match status" value="1"/>
</dbReference>
<proteinExistence type="inferred from homology"/>
<keyword evidence="7" id="KW-0224">Dipeptidase</keyword>
<dbReference type="NCBIfam" id="NF005591">
    <property type="entry name" value="PRK07318.1"/>
    <property type="match status" value="1"/>
</dbReference>
<dbReference type="InterPro" id="IPR050072">
    <property type="entry name" value="Peptidase_M20A"/>
</dbReference>
<dbReference type="Pfam" id="PF07687">
    <property type="entry name" value="M20_dimer"/>
    <property type="match status" value="1"/>
</dbReference>
<dbReference type="InterPro" id="IPR036264">
    <property type="entry name" value="Bact_exopeptidase_dim_dom"/>
</dbReference>
<evidence type="ECO:0000313" key="11">
    <source>
        <dbReference type="Proteomes" id="UP000619101"/>
    </source>
</evidence>
<evidence type="ECO:0000256" key="1">
    <source>
        <dbReference type="ARBA" id="ARBA00001947"/>
    </source>
</evidence>
<dbReference type="InterPro" id="IPR011650">
    <property type="entry name" value="Peptidase_M20_dimer"/>
</dbReference>
<dbReference type="NCBIfam" id="TIGR01887">
    <property type="entry name" value="dipeptidaselike"/>
    <property type="match status" value="1"/>
</dbReference>
<keyword evidence="5" id="KW-0378">Hydrolase</keyword>
<dbReference type="Pfam" id="PF01546">
    <property type="entry name" value="Peptidase_M20"/>
    <property type="match status" value="1"/>
</dbReference>
<keyword evidence="6" id="KW-0862">Zinc</keyword>
<comment type="cofactor">
    <cofactor evidence="1">
        <name>Zn(2+)</name>
        <dbReference type="ChEBI" id="CHEBI:29105"/>
    </cofactor>
</comment>
<name>A0ABR8Y018_9BACL</name>
<keyword evidence="8" id="KW-0482">Metalloprotease</keyword>
<evidence type="ECO:0000256" key="3">
    <source>
        <dbReference type="ARBA" id="ARBA00022670"/>
    </source>
</evidence>
<dbReference type="Proteomes" id="UP000619101">
    <property type="component" value="Unassembled WGS sequence"/>
</dbReference>
<dbReference type="SUPFAM" id="SSF53187">
    <property type="entry name" value="Zn-dependent exopeptidases"/>
    <property type="match status" value="1"/>
</dbReference>
<keyword evidence="11" id="KW-1185">Reference proteome</keyword>
<evidence type="ECO:0000256" key="5">
    <source>
        <dbReference type="ARBA" id="ARBA00022801"/>
    </source>
</evidence>
<dbReference type="RefSeq" id="WP_191700629.1">
    <property type="nucleotide sequence ID" value="NZ_JACSPZ010000005.1"/>
</dbReference>
<evidence type="ECO:0000259" key="9">
    <source>
        <dbReference type="Pfam" id="PF07687"/>
    </source>
</evidence>
<comment type="similarity">
    <text evidence="2">Belongs to the peptidase M20A family.</text>
</comment>
<evidence type="ECO:0000256" key="6">
    <source>
        <dbReference type="ARBA" id="ARBA00022833"/>
    </source>
</evidence>
<accession>A0ABR8Y018</accession>
<comment type="caution">
    <text evidence="10">The sequence shown here is derived from an EMBL/GenBank/DDBJ whole genome shotgun (WGS) entry which is preliminary data.</text>
</comment>